<evidence type="ECO:0000256" key="2">
    <source>
        <dbReference type="ARBA" id="ARBA00022475"/>
    </source>
</evidence>
<evidence type="ECO:0000256" key="6">
    <source>
        <dbReference type="ARBA" id="ARBA00023136"/>
    </source>
</evidence>
<dbReference type="AlphaFoldDB" id="A0A6J6ERN5"/>
<dbReference type="EMBL" id="CAEZTU010000025">
    <property type="protein sequence ID" value="CAB4578045.1"/>
    <property type="molecule type" value="Genomic_DNA"/>
</dbReference>
<keyword evidence="6 7" id="KW-0472">Membrane</keyword>
<feature type="transmembrane region" description="Helical" evidence="7">
    <location>
        <begin position="374"/>
        <end position="399"/>
    </location>
</feature>
<proteinExistence type="predicted"/>
<protein>
    <submittedName>
        <fullName evidence="8">Unannotated protein</fullName>
    </submittedName>
</protein>
<feature type="transmembrane region" description="Helical" evidence="7">
    <location>
        <begin position="174"/>
        <end position="193"/>
    </location>
</feature>
<feature type="transmembrane region" description="Helical" evidence="7">
    <location>
        <begin position="276"/>
        <end position="295"/>
    </location>
</feature>
<keyword evidence="3" id="KW-0808">Transferase</keyword>
<reference evidence="8" key="1">
    <citation type="submission" date="2020-05" db="EMBL/GenBank/DDBJ databases">
        <authorList>
            <person name="Chiriac C."/>
            <person name="Salcher M."/>
            <person name="Ghai R."/>
            <person name="Kavagutti S V."/>
        </authorList>
    </citation>
    <scope>NUCLEOTIDE SEQUENCE</scope>
</reference>
<feature type="transmembrane region" description="Helical" evidence="7">
    <location>
        <begin position="205"/>
        <end position="227"/>
    </location>
</feature>
<comment type="subcellular location">
    <subcellularLocation>
        <location evidence="1">Cell membrane</location>
        <topology evidence="1">Multi-pass membrane protein</topology>
    </subcellularLocation>
</comment>
<evidence type="ECO:0000313" key="8">
    <source>
        <dbReference type="EMBL" id="CAB4578045.1"/>
    </source>
</evidence>
<gene>
    <name evidence="8" type="ORF">UFOPK1740_00695</name>
</gene>
<accession>A0A6J6ERN5</accession>
<sequence>MRSFNLFLRNIPALFFSWTISRYILFLFITLVLPYPEGQWLKGDVDLYNFWSKGLVNGIFPINDSMWQYPPLAGVVFAIPQWVLGNALTGFILFMILFDLLILITLLTTGLKRFKLDSDSTSLNGLSGAWFWILWPILMGPLALTRFDVVPTLFALLALVVLSNQKVRPILSGIFLSIGAMVKLWPMLLLVIYPKTVFKKVSISFVSTTVLLLIFMSTWSVGFTNFFNNQSSRGLQVESIAASPYVLAKLFGANVEYPFRYGSLEVQASFANEIGFMLNVLTLIIFLVILVLNYLNKLNYLNLVDKALVVVLISIAFSRVFSPQFWVWVGGLAALALINKETKLKKVIVLLSISAFLTQLLYPGQYVALLSGEFFATMLQLTRVVLFVWALVLGTKLLLKPTRGKVNQYE</sequence>
<feature type="transmembrane region" description="Helical" evidence="7">
    <location>
        <begin position="12"/>
        <end position="33"/>
    </location>
</feature>
<evidence type="ECO:0000256" key="1">
    <source>
        <dbReference type="ARBA" id="ARBA00004651"/>
    </source>
</evidence>
<keyword evidence="5 7" id="KW-1133">Transmembrane helix</keyword>
<name>A0A6J6ERN5_9ZZZZ</name>
<evidence type="ECO:0000256" key="7">
    <source>
        <dbReference type="SAM" id="Phobius"/>
    </source>
</evidence>
<evidence type="ECO:0000256" key="5">
    <source>
        <dbReference type="ARBA" id="ARBA00022989"/>
    </source>
</evidence>
<evidence type="ECO:0000256" key="4">
    <source>
        <dbReference type="ARBA" id="ARBA00022692"/>
    </source>
</evidence>
<keyword evidence="4 7" id="KW-0812">Transmembrane</keyword>
<organism evidence="8">
    <name type="scientific">freshwater metagenome</name>
    <dbReference type="NCBI Taxonomy" id="449393"/>
    <lineage>
        <taxon>unclassified sequences</taxon>
        <taxon>metagenomes</taxon>
        <taxon>ecological metagenomes</taxon>
    </lineage>
</organism>
<feature type="transmembrane region" description="Helical" evidence="7">
    <location>
        <begin position="347"/>
        <end position="368"/>
    </location>
</feature>
<evidence type="ECO:0000256" key="3">
    <source>
        <dbReference type="ARBA" id="ARBA00022679"/>
    </source>
</evidence>
<dbReference type="GO" id="GO:0005886">
    <property type="term" value="C:plasma membrane"/>
    <property type="evidence" value="ECO:0007669"/>
    <property type="project" value="UniProtKB-SubCell"/>
</dbReference>
<feature type="transmembrane region" description="Helical" evidence="7">
    <location>
        <begin position="87"/>
        <end position="109"/>
    </location>
</feature>
<dbReference type="GO" id="GO:0016758">
    <property type="term" value="F:hexosyltransferase activity"/>
    <property type="evidence" value="ECO:0007669"/>
    <property type="project" value="InterPro"/>
</dbReference>
<dbReference type="Pfam" id="PF09594">
    <property type="entry name" value="GT87"/>
    <property type="match status" value="1"/>
</dbReference>
<dbReference type="InterPro" id="IPR018584">
    <property type="entry name" value="GT87"/>
</dbReference>
<keyword evidence="2" id="KW-1003">Cell membrane</keyword>